<protein>
    <recommendedName>
        <fullName evidence="3">FAD-binding domain-containing protein</fullName>
    </recommendedName>
</protein>
<dbReference type="InterPro" id="IPR036188">
    <property type="entry name" value="FAD/NAD-bd_sf"/>
</dbReference>
<reference evidence="4 5" key="1">
    <citation type="submission" date="2024-09" db="EMBL/GenBank/DDBJ databases">
        <title>Chromosome-scale assembly of Riccia fluitans.</title>
        <authorList>
            <person name="Paukszto L."/>
            <person name="Sawicki J."/>
            <person name="Karawczyk K."/>
            <person name="Piernik-Szablinska J."/>
            <person name="Szczecinska M."/>
            <person name="Mazdziarz M."/>
        </authorList>
    </citation>
    <scope>NUCLEOTIDE SEQUENCE [LARGE SCALE GENOMIC DNA]</scope>
    <source>
        <strain evidence="4">Rf_01</strain>
        <tissue evidence="4">Aerial parts of the thallus</tissue>
    </source>
</reference>
<keyword evidence="2" id="KW-0274">FAD</keyword>
<dbReference type="AlphaFoldDB" id="A0ABD1YHQ8"/>
<evidence type="ECO:0000256" key="2">
    <source>
        <dbReference type="ARBA" id="ARBA00022827"/>
    </source>
</evidence>
<dbReference type="InterPro" id="IPR002938">
    <property type="entry name" value="FAD-bd"/>
</dbReference>
<organism evidence="4 5">
    <name type="scientific">Riccia fluitans</name>
    <dbReference type="NCBI Taxonomy" id="41844"/>
    <lineage>
        <taxon>Eukaryota</taxon>
        <taxon>Viridiplantae</taxon>
        <taxon>Streptophyta</taxon>
        <taxon>Embryophyta</taxon>
        <taxon>Marchantiophyta</taxon>
        <taxon>Marchantiopsida</taxon>
        <taxon>Marchantiidae</taxon>
        <taxon>Marchantiales</taxon>
        <taxon>Ricciaceae</taxon>
        <taxon>Riccia</taxon>
    </lineage>
</organism>
<proteinExistence type="predicted"/>
<dbReference type="Gene3D" id="3.50.50.60">
    <property type="entry name" value="FAD/NAD(P)-binding domain"/>
    <property type="match status" value="1"/>
</dbReference>
<accession>A0ABD1YHQ8</accession>
<keyword evidence="1" id="KW-0285">Flavoprotein</keyword>
<dbReference type="Proteomes" id="UP001605036">
    <property type="component" value="Unassembled WGS sequence"/>
</dbReference>
<evidence type="ECO:0000256" key="1">
    <source>
        <dbReference type="ARBA" id="ARBA00022630"/>
    </source>
</evidence>
<dbReference type="Pfam" id="PF01494">
    <property type="entry name" value="FAD_binding_3"/>
    <property type="match status" value="1"/>
</dbReference>
<evidence type="ECO:0000259" key="3">
    <source>
        <dbReference type="Pfam" id="PF01494"/>
    </source>
</evidence>
<gene>
    <name evidence="4" type="ORF">R1flu_015017</name>
</gene>
<dbReference type="Gene3D" id="3.30.9.10">
    <property type="entry name" value="D-Amino Acid Oxidase, subunit A, domain 2"/>
    <property type="match status" value="1"/>
</dbReference>
<dbReference type="GO" id="GO:0016709">
    <property type="term" value="F:oxidoreductase activity, acting on paired donors, with incorporation or reduction of molecular oxygen, NAD(P)H as one donor, and incorporation of one atom of oxygen"/>
    <property type="evidence" value="ECO:0007669"/>
    <property type="project" value="UniProtKB-ARBA"/>
</dbReference>
<keyword evidence="5" id="KW-1185">Reference proteome</keyword>
<evidence type="ECO:0000313" key="5">
    <source>
        <dbReference type="Proteomes" id="UP001605036"/>
    </source>
</evidence>
<name>A0ABD1YHQ8_9MARC</name>
<dbReference type="EMBL" id="JBHFFA010000004">
    <property type="protein sequence ID" value="KAL2630331.1"/>
    <property type="molecule type" value="Genomic_DNA"/>
</dbReference>
<feature type="domain" description="FAD-binding" evidence="3">
    <location>
        <begin position="1"/>
        <end position="70"/>
    </location>
</feature>
<evidence type="ECO:0000313" key="4">
    <source>
        <dbReference type="EMBL" id="KAL2630331.1"/>
    </source>
</evidence>
<sequence length="95" mass="10882">MVVEKRRELSSHPQAHFINNRTMEIFSKMEGLADEIEKAQPPLDQWRRFVYCNTLAGPVFGTVNHLQPQGMLACSSWRSCLVIKYTAVVIQVMSD</sequence>
<comment type="caution">
    <text evidence="4">The sequence shown here is derived from an EMBL/GenBank/DDBJ whole genome shotgun (WGS) entry which is preliminary data.</text>
</comment>
<dbReference type="PANTHER" id="PTHR43004:SF6">
    <property type="entry name" value="FAD_NAD(P)-BINDING OXIDOREDUCTASE FAMILY PROTEIN"/>
    <property type="match status" value="1"/>
</dbReference>
<dbReference type="PANTHER" id="PTHR43004">
    <property type="entry name" value="TRK SYSTEM POTASSIUM UPTAKE PROTEIN"/>
    <property type="match status" value="1"/>
</dbReference>
<dbReference type="InterPro" id="IPR050641">
    <property type="entry name" value="RIFMO-like"/>
</dbReference>